<proteinExistence type="predicted"/>
<protein>
    <submittedName>
        <fullName evidence="3">Conserved glycine-rich protein</fullName>
    </submittedName>
</protein>
<name>A0A9P4Z040_9HYPO</name>
<comment type="caution">
    <text evidence="3">The sequence shown here is derived from an EMBL/GenBank/DDBJ whole genome shotgun (WGS) entry which is preliminary data.</text>
</comment>
<sequence length="248" mass="26645">MRFGPALAASLLLGGVSASAIRPAARNDIDPTLREIMRAADVNIPIPIHTRSNYYNTKSTSNAGGYSRPGSGPQPTFLGGAYYGGGAKVPYTAGKATPSGVQPRGPVSPAGMTYWPGLWLTPVFVYGPYGYHYGYHNRTSNRDEDRQIECSCAQYSVCMCDEIDDDEFWDELVGDGDYSKLNKTLVNVTKRDGKDIIVVNGTLPNGTTLKSDDEDDYEEYLTNAAARLASAIGVWPAAALAVGAIVLF</sequence>
<dbReference type="GeneID" id="55969880"/>
<dbReference type="PANTHER" id="PTHR42091:SF1">
    <property type="entry name" value="CONSERVED GLYCINE-RICH PROTEIN (AFU_ORTHOLOGUE AFUA_7G02440)"/>
    <property type="match status" value="1"/>
</dbReference>
<evidence type="ECO:0000313" key="3">
    <source>
        <dbReference type="EMBL" id="KAF4124813.1"/>
    </source>
</evidence>
<accession>A0A9P4Z040</accession>
<feature type="domain" description="DUF7732" evidence="2">
    <location>
        <begin position="82"/>
        <end position="207"/>
    </location>
</feature>
<dbReference type="RefSeq" id="XP_035323465.1">
    <property type="nucleotide sequence ID" value="XM_035465628.1"/>
</dbReference>
<dbReference type="Proteomes" id="UP000749293">
    <property type="component" value="Unassembled WGS sequence"/>
</dbReference>
<reference evidence="3" key="1">
    <citation type="submission" date="2020-03" db="EMBL/GenBank/DDBJ databases">
        <title>Site-based positive gene gene selection in Geosmithia morbida across the United States reveals a broad range of putative effectors and factors for local host and environmental adapation.</title>
        <authorList>
            <person name="Onufrak A."/>
            <person name="Murdoch R.W."/>
            <person name="Gazis R."/>
            <person name="Huff M."/>
            <person name="Staton M."/>
            <person name="Klingeman W."/>
            <person name="Hadziabdic D."/>
        </authorList>
    </citation>
    <scope>NUCLEOTIDE SEQUENCE</scope>
    <source>
        <strain evidence="3">1262</strain>
    </source>
</reference>
<dbReference type="EMBL" id="JAANYQ010000003">
    <property type="protein sequence ID" value="KAF4124813.1"/>
    <property type="molecule type" value="Genomic_DNA"/>
</dbReference>
<dbReference type="AlphaFoldDB" id="A0A9P4Z040"/>
<dbReference type="PANTHER" id="PTHR42091">
    <property type="entry name" value="CONSERVED GLYCINE-RICH PROTEIN (AFU_ORTHOLOGUE AFUA_7G02440)"/>
    <property type="match status" value="1"/>
</dbReference>
<feature type="signal peptide" evidence="1">
    <location>
        <begin position="1"/>
        <end position="18"/>
    </location>
</feature>
<evidence type="ECO:0000256" key="1">
    <source>
        <dbReference type="SAM" id="SignalP"/>
    </source>
</evidence>
<keyword evidence="4" id="KW-1185">Reference proteome</keyword>
<feature type="chain" id="PRO_5040412707" evidence="1">
    <location>
        <begin position="19"/>
        <end position="248"/>
    </location>
</feature>
<gene>
    <name evidence="3" type="ORF">GMORB2_3652</name>
</gene>
<dbReference type="Pfam" id="PF24866">
    <property type="entry name" value="DUF7732"/>
    <property type="match status" value="1"/>
</dbReference>
<dbReference type="OrthoDB" id="5425547at2759"/>
<organism evidence="3 4">
    <name type="scientific">Geosmithia morbida</name>
    <dbReference type="NCBI Taxonomy" id="1094350"/>
    <lineage>
        <taxon>Eukaryota</taxon>
        <taxon>Fungi</taxon>
        <taxon>Dikarya</taxon>
        <taxon>Ascomycota</taxon>
        <taxon>Pezizomycotina</taxon>
        <taxon>Sordariomycetes</taxon>
        <taxon>Hypocreomycetidae</taxon>
        <taxon>Hypocreales</taxon>
        <taxon>Bionectriaceae</taxon>
        <taxon>Geosmithia</taxon>
    </lineage>
</organism>
<dbReference type="InterPro" id="IPR056634">
    <property type="entry name" value="DUF7732"/>
</dbReference>
<keyword evidence="1" id="KW-0732">Signal</keyword>
<evidence type="ECO:0000313" key="4">
    <source>
        <dbReference type="Proteomes" id="UP000749293"/>
    </source>
</evidence>
<evidence type="ECO:0000259" key="2">
    <source>
        <dbReference type="Pfam" id="PF24866"/>
    </source>
</evidence>